<keyword evidence="1 4" id="KW-0460">Magnesium</keyword>
<feature type="binding site" evidence="4">
    <location>
        <position position="10"/>
    </location>
    <ligand>
        <name>Mg(2+)</name>
        <dbReference type="ChEBI" id="CHEBI:18420"/>
    </ligand>
</feature>
<evidence type="ECO:0000313" key="5">
    <source>
        <dbReference type="EMBL" id="MBB6638347.1"/>
    </source>
</evidence>
<organism evidence="5 6">
    <name type="scientific">Cohnella thailandensis</name>
    <dbReference type="NCBI Taxonomy" id="557557"/>
    <lineage>
        <taxon>Bacteria</taxon>
        <taxon>Bacillati</taxon>
        <taxon>Bacillota</taxon>
        <taxon>Bacilli</taxon>
        <taxon>Bacillales</taxon>
        <taxon>Paenibacillaceae</taxon>
        <taxon>Cohnella</taxon>
    </lineage>
</organism>
<dbReference type="EC" id="3.1.3.-" evidence="1"/>
<feature type="binding site" evidence="4">
    <location>
        <position position="209"/>
    </location>
    <ligand>
        <name>Mg(2+)</name>
        <dbReference type="ChEBI" id="CHEBI:18420"/>
    </ligand>
</feature>
<feature type="active site" description="Nucleophile" evidence="2">
    <location>
        <position position="10"/>
    </location>
</feature>
<gene>
    <name evidence="5" type="ORF">H7B67_29805</name>
</gene>
<accession>A0A841T915</accession>
<keyword evidence="5" id="KW-0378">Hydrolase</keyword>
<sequence length="271" mass="28937">MRKPKALMFDLDGTLYRGDERIPGADRLISELESLGLPCWYLTNNSTRTPSQVAEHLNRMGIHADAARVITSASAAAHYARENYDGRSAYVVGEYGLRQALAEAGFRLAEDSEEKVGLVVQGIDRELTFAKIKTAVRHLFSGADYLLTNPDLQLPVEGGVLPGAGSLSAMLQAATGVEPVVIGKPSTILTNYALDKAGVSAEEAWVIGDNPLTDIAAGAAAGCPALLVLTGVCTEDDWRRRCEAAGAMPDAVLPGPNELLDYIRTIIQTQN</sequence>
<evidence type="ECO:0000256" key="3">
    <source>
        <dbReference type="PIRSR" id="PIRSR000915-2"/>
    </source>
</evidence>
<dbReference type="GO" id="GO:0046872">
    <property type="term" value="F:metal ion binding"/>
    <property type="evidence" value="ECO:0007669"/>
    <property type="project" value="UniProtKB-KW"/>
</dbReference>
<dbReference type="AlphaFoldDB" id="A0A841T915"/>
<evidence type="ECO:0000256" key="1">
    <source>
        <dbReference type="PIRNR" id="PIRNR000915"/>
    </source>
</evidence>
<dbReference type="GO" id="GO:0005737">
    <property type="term" value="C:cytoplasm"/>
    <property type="evidence" value="ECO:0007669"/>
    <property type="project" value="TreeGrafter"/>
</dbReference>
<dbReference type="PANTHER" id="PTHR19288">
    <property type="entry name" value="4-NITROPHENYLPHOSPHATASE-RELATED"/>
    <property type="match status" value="1"/>
</dbReference>
<feature type="binding site" evidence="4">
    <location>
        <position position="12"/>
    </location>
    <ligand>
        <name>Mg(2+)</name>
        <dbReference type="ChEBI" id="CHEBI:18420"/>
    </ligand>
</feature>
<keyword evidence="6" id="KW-1185">Reference proteome</keyword>
<dbReference type="EMBL" id="JACJVQ010000032">
    <property type="protein sequence ID" value="MBB6638347.1"/>
    <property type="molecule type" value="Genomic_DNA"/>
</dbReference>
<dbReference type="PIRSF" id="PIRSF000915">
    <property type="entry name" value="PGP-type_phosphatase"/>
    <property type="match status" value="1"/>
</dbReference>
<name>A0A841T915_9BACL</name>
<dbReference type="Pfam" id="PF13344">
    <property type="entry name" value="Hydrolase_6"/>
    <property type="match status" value="1"/>
</dbReference>
<protein>
    <recommendedName>
        <fullName evidence="1">Acid sugar phosphatase</fullName>
        <ecNumber evidence="1">3.1.3.-</ecNumber>
    </recommendedName>
</protein>
<comment type="caution">
    <text evidence="5">The sequence shown here is derived from an EMBL/GenBank/DDBJ whole genome shotgun (WGS) entry which is preliminary data.</text>
</comment>
<comment type="cofactor">
    <cofactor evidence="4">
        <name>Mg(2+)</name>
        <dbReference type="ChEBI" id="CHEBI:18420"/>
    </cofactor>
    <text evidence="4">Divalent metal ions. Mg(2+) is the most effective.</text>
</comment>
<dbReference type="Proteomes" id="UP000535838">
    <property type="component" value="Unassembled WGS sequence"/>
</dbReference>
<comment type="similarity">
    <text evidence="1">Belongs to the HAD-like hydrolase superfamily. NagD family.</text>
</comment>
<dbReference type="Gene3D" id="3.40.50.1000">
    <property type="entry name" value="HAD superfamily/HAD-like"/>
    <property type="match status" value="2"/>
</dbReference>
<proteinExistence type="inferred from homology"/>
<evidence type="ECO:0000256" key="4">
    <source>
        <dbReference type="PIRSR" id="PIRSR000915-3"/>
    </source>
</evidence>
<keyword evidence="1 4" id="KW-0479">Metal-binding</keyword>
<reference evidence="5 6" key="1">
    <citation type="submission" date="2020-08" db="EMBL/GenBank/DDBJ databases">
        <title>Cohnella phylogeny.</title>
        <authorList>
            <person name="Dunlap C."/>
        </authorList>
    </citation>
    <scope>NUCLEOTIDE SEQUENCE [LARGE SCALE GENOMIC DNA]</scope>
    <source>
        <strain evidence="5 6">DSM 25241</strain>
    </source>
</reference>
<evidence type="ECO:0000313" key="6">
    <source>
        <dbReference type="Proteomes" id="UP000535838"/>
    </source>
</evidence>
<dbReference type="InterPro" id="IPR036412">
    <property type="entry name" value="HAD-like_sf"/>
</dbReference>
<dbReference type="NCBIfam" id="TIGR01460">
    <property type="entry name" value="HAD-SF-IIA"/>
    <property type="match status" value="1"/>
</dbReference>
<dbReference type="GO" id="GO:0016791">
    <property type="term" value="F:phosphatase activity"/>
    <property type="evidence" value="ECO:0007669"/>
    <property type="project" value="TreeGrafter"/>
</dbReference>
<dbReference type="PANTHER" id="PTHR19288:SF46">
    <property type="entry name" value="HALOACID DEHALOGENASE-LIKE HYDROLASE DOMAIN-CONTAINING PROTEIN 2"/>
    <property type="match status" value="1"/>
</dbReference>
<dbReference type="InterPro" id="IPR023214">
    <property type="entry name" value="HAD_sf"/>
</dbReference>
<dbReference type="Pfam" id="PF13242">
    <property type="entry name" value="Hydrolase_like"/>
    <property type="match status" value="1"/>
</dbReference>
<feature type="active site" description="Proton donor" evidence="2">
    <location>
        <position position="12"/>
    </location>
</feature>
<dbReference type="SUPFAM" id="SSF56784">
    <property type="entry name" value="HAD-like"/>
    <property type="match status" value="1"/>
</dbReference>
<evidence type="ECO:0000256" key="2">
    <source>
        <dbReference type="PIRSR" id="PIRSR000915-1"/>
    </source>
</evidence>
<dbReference type="InterPro" id="IPR006357">
    <property type="entry name" value="HAD-SF_hydro_IIA"/>
</dbReference>
<comment type="function">
    <text evidence="1">Catalyzes the dephosphorylation of 2-6 carbon acid sugars in vitro.</text>
</comment>
<feature type="binding site" evidence="3">
    <location>
        <position position="184"/>
    </location>
    <ligand>
        <name>substrate</name>
    </ligand>
</feature>